<reference evidence="4" key="1">
    <citation type="submission" date="2021-01" db="EMBL/GenBank/DDBJ databases">
        <authorList>
            <person name="Corre E."/>
            <person name="Pelletier E."/>
            <person name="Niang G."/>
            <person name="Scheremetjew M."/>
            <person name="Finn R."/>
            <person name="Kale V."/>
            <person name="Holt S."/>
            <person name="Cochrane G."/>
            <person name="Meng A."/>
            <person name="Brown T."/>
            <person name="Cohen L."/>
        </authorList>
    </citation>
    <scope>NUCLEOTIDE SEQUENCE</scope>
    <source>
        <strain evidence="4">GSBS06</strain>
    </source>
</reference>
<evidence type="ECO:0000256" key="1">
    <source>
        <dbReference type="ARBA" id="ARBA00022443"/>
    </source>
</evidence>
<evidence type="ECO:0000256" key="2">
    <source>
        <dbReference type="PROSITE-ProRule" id="PRU00192"/>
    </source>
</evidence>
<dbReference type="SUPFAM" id="SSF50044">
    <property type="entry name" value="SH3-domain"/>
    <property type="match status" value="1"/>
</dbReference>
<evidence type="ECO:0000313" key="4">
    <source>
        <dbReference type="EMBL" id="CAE0437354.1"/>
    </source>
</evidence>
<evidence type="ECO:0000259" key="3">
    <source>
        <dbReference type="PROSITE" id="PS50002"/>
    </source>
</evidence>
<gene>
    <name evidence="4" type="ORF">ASTO00021_LOCUS7611</name>
</gene>
<dbReference type="SMART" id="SM00326">
    <property type="entry name" value="SH3"/>
    <property type="match status" value="1"/>
</dbReference>
<protein>
    <recommendedName>
        <fullName evidence="3">SH3 domain-containing protein</fullName>
    </recommendedName>
</protein>
<dbReference type="InterPro" id="IPR036028">
    <property type="entry name" value="SH3-like_dom_sf"/>
</dbReference>
<dbReference type="PROSITE" id="PS50002">
    <property type="entry name" value="SH3"/>
    <property type="match status" value="1"/>
</dbReference>
<organism evidence="4">
    <name type="scientific">Aplanochytrium stocchinoi</name>
    <dbReference type="NCBI Taxonomy" id="215587"/>
    <lineage>
        <taxon>Eukaryota</taxon>
        <taxon>Sar</taxon>
        <taxon>Stramenopiles</taxon>
        <taxon>Bigyra</taxon>
        <taxon>Labyrinthulomycetes</taxon>
        <taxon>Thraustochytrida</taxon>
        <taxon>Thraustochytriidae</taxon>
        <taxon>Aplanochytrium</taxon>
    </lineage>
</organism>
<dbReference type="AlphaFoldDB" id="A0A7S3PH77"/>
<accession>A0A7S3PH77</accession>
<dbReference type="Gene3D" id="2.30.30.40">
    <property type="entry name" value="SH3 Domains"/>
    <property type="match status" value="1"/>
</dbReference>
<name>A0A7S3PH77_9STRA</name>
<feature type="domain" description="SH3" evidence="3">
    <location>
        <begin position="122"/>
        <end position="182"/>
    </location>
</feature>
<sequence length="279" mass="31771">MEEYQHDFSLLQDGRGFSSDGTAVDVFMGEKFVSSHRHFDEASQSSILYGKIEDDTGKNRAIWISEQRLRKFEKDTFSENINQNENEYVTLETLEKHIIQSVSRGPQQQDTVAGQSIATKLIAGDLVEAKFDFDDETLAQCLVTKAYDLIEVIEDHGEWILGMNEVGQEGLLPKSYVQQINADELPAANELEDKMYAHNIETKSDIECRPNEKQPNSISSLKGLCSQVLLNIENEAAEPDILNVKVLEDISRHCSKRFSRMLLLHLRSSRSKFCTHKRE</sequence>
<dbReference type="InterPro" id="IPR001452">
    <property type="entry name" value="SH3_domain"/>
</dbReference>
<proteinExistence type="predicted"/>
<dbReference type="EMBL" id="HBIN01010187">
    <property type="protein sequence ID" value="CAE0437354.1"/>
    <property type="molecule type" value="Transcribed_RNA"/>
</dbReference>
<keyword evidence="1 2" id="KW-0728">SH3 domain</keyword>